<dbReference type="InterPro" id="IPR027417">
    <property type="entry name" value="P-loop_NTPase"/>
</dbReference>
<dbReference type="Gene3D" id="1.10.8.430">
    <property type="entry name" value="Helical domain of apoptotic protease-activating factors"/>
    <property type="match status" value="1"/>
</dbReference>
<dbReference type="InterPro" id="IPR058922">
    <property type="entry name" value="WHD_DRP"/>
</dbReference>
<keyword evidence="11" id="KW-1185">Reference proteome</keyword>
<dbReference type="FunFam" id="1.10.10.10:FF:000322">
    <property type="entry name" value="Probable disease resistance protein At1g63360"/>
    <property type="match status" value="1"/>
</dbReference>
<dbReference type="InterPro" id="IPR002182">
    <property type="entry name" value="NB-ARC"/>
</dbReference>
<dbReference type="GO" id="GO:0051707">
    <property type="term" value="P:response to other organism"/>
    <property type="evidence" value="ECO:0007669"/>
    <property type="project" value="UniProtKB-ARBA"/>
</dbReference>
<protein>
    <recommendedName>
        <fullName evidence="12">Disease resistance RPP13-like protein 1</fullName>
    </recommendedName>
</protein>
<dbReference type="InterPro" id="IPR041118">
    <property type="entry name" value="Rx_N"/>
</dbReference>
<dbReference type="InterPro" id="IPR038005">
    <property type="entry name" value="RX-like_CC"/>
</dbReference>
<evidence type="ECO:0000256" key="4">
    <source>
        <dbReference type="ARBA" id="ARBA00022821"/>
    </source>
</evidence>
<dbReference type="InterPro" id="IPR056789">
    <property type="entry name" value="LRR_R13L1-DRL21"/>
</dbReference>
<dbReference type="Gene3D" id="3.40.50.300">
    <property type="entry name" value="P-loop containing nucleotide triphosphate hydrolases"/>
    <property type="match status" value="1"/>
</dbReference>
<evidence type="ECO:0000256" key="2">
    <source>
        <dbReference type="ARBA" id="ARBA00022737"/>
    </source>
</evidence>
<proteinExistence type="predicted"/>
<dbReference type="Pfam" id="PF00931">
    <property type="entry name" value="NB-ARC"/>
    <property type="match status" value="1"/>
</dbReference>
<evidence type="ECO:0000259" key="7">
    <source>
        <dbReference type="Pfam" id="PF18052"/>
    </source>
</evidence>
<dbReference type="Gene3D" id="1.10.10.10">
    <property type="entry name" value="Winged helix-like DNA-binding domain superfamily/Winged helix DNA-binding domain"/>
    <property type="match status" value="1"/>
</dbReference>
<accession>A0AAE0CWC6</accession>
<organism evidence="10 11">
    <name type="scientific">Dipteronia dyeriana</name>
    <dbReference type="NCBI Taxonomy" id="168575"/>
    <lineage>
        <taxon>Eukaryota</taxon>
        <taxon>Viridiplantae</taxon>
        <taxon>Streptophyta</taxon>
        <taxon>Embryophyta</taxon>
        <taxon>Tracheophyta</taxon>
        <taxon>Spermatophyta</taxon>
        <taxon>Magnoliopsida</taxon>
        <taxon>eudicotyledons</taxon>
        <taxon>Gunneridae</taxon>
        <taxon>Pentapetalae</taxon>
        <taxon>rosids</taxon>
        <taxon>malvids</taxon>
        <taxon>Sapindales</taxon>
        <taxon>Sapindaceae</taxon>
        <taxon>Hippocastanoideae</taxon>
        <taxon>Acereae</taxon>
        <taxon>Dipteronia</taxon>
    </lineage>
</organism>
<keyword evidence="3" id="KW-0547">Nucleotide-binding</keyword>
<comment type="caution">
    <text evidence="10">The sequence shown here is derived from an EMBL/GenBank/DDBJ whole genome shotgun (WGS) entry which is preliminary data.</text>
</comment>
<evidence type="ECO:0000259" key="8">
    <source>
        <dbReference type="Pfam" id="PF23559"/>
    </source>
</evidence>
<gene>
    <name evidence="10" type="ORF">Ddye_004479</name>
</gene>
<sequence length="1450" mass="166091">MSILGEAVLTASVELLLRKLASSELLSFARKEQIHDDLKKWENILMKIYAVLEDAEEKQISNQFVKRWLIDLKNLAYDVEDILDEFETKALERKLIPTCCTNLNLPSFRFNVKMVSEIKKITARLQEIVAQKNDLHLLDNSEARSTKARDQRLPTTSLNEAHVYGREKDQEALLELLLKDEGNEDGISVIPIVGIGGVGKTTLAQNVYNHVRVQSHFDLKAWACVSDDFDVIKVTRTLLQSMSSGSCDFDDLNQLQVKLSERLSTKKFLIVLDDIWNENYEKWTVLFRPLRVGSTGSKIIVTTRSDYISSMVGTLPTYRLKELSFDDCLSIFAHHSLGRKDFCEHEDLKEIGEKIVSKCKGLPLAVKSLGGLLRTKANRNDWERVLNSRMWNLSEGRSDILPALRLSYHYLPPHLKRCFAYCSLLPKDYEFQKKEMILLWMAEGFLQQESSEIQMEDLGDDYFRELQSRSFFQQSSNNTRRYVMHDLINDLAQWVAGEIFFFRLENMVEGSKPNNISNNLRHLSYVSCRYDGIKRFETLYSVNNLSNLTYNGGLYDGVKILQPFNDFKHLRTFLPFRTSFSSLSHAILDCLPKLPRLRVLSLDGYSITKISDAIGDLKHLRYLSLSHTAIYVLPKSVSRLYNLQTLILMDCRCLKKLCPDIENLMNLRYLNLAFTALEGMPVNIGKLTRLRTLTDFVVGKSTFSGLKDLKFLKHLQRRLTISGLENVNDAMDAKEADLNGKESLGLLSLEWGSCDSRKVEIETQVLNMLRPYRKLEELTISGYGGMMFPTWLGDTSFSNLERLYFDHCSNCISLPSVGQLPLLKELNIREMAVIKRVGPEFYGNGCSRPFPSLEILRFSGMQEWEEWISDGFGQEVGLPRLHELSIKACPKLQGNLPEHLPSLKRLVIERCEQLSVSVLSLPAECRFEIDGCKEVQRRTNIVGLGSLHPVGFQDISGYIFLINRRIQRSSEAEEVEVVGYKEPTSFWHKSIKSLQQFILHHELFILEQMLCDPYVPLVAEKEETLQLKGLPYRFQYLILMDCICPDKLPQALLSLSFLRILCIANCRNVVSFPEVGLPTQLKSIRIESCDALEFLPKSWMDNTSLQQLYVGSCKSLTYIARNQLPPNLEVLVISFCDNLQTLMQVEENNIHSPVSAIGVFPSTTSSMTKSKLPDTLEYVHIYYCSNLESLSSSGNLPKSLKSVDISNCPGIVFFLEGLPPTNLRKLRLRNCEKLEALPNNMHQLNHLQEIDISDCSSLVSFPVEGLSSTNLTRLQIRNCEKLVALPNRMQNLTSLRELWIQNCPNIKSFPEDGFPANLTSLYLSQLKIFEKLFRWGLYRLTSLTELHIGGWPDVVSFPPVETGIMLPTSLTFLEIRDFPNLKRLSSIIQNLTSLKALELNYCPKLKYFPEKGLPLSLYRLYIRKCPLLKQKCERRQFWHLIAYIPEIDID</sequence>
<dbReference type="Gene3D" id="3.80.10.10">
    <property type="entry name" value="Ribonuclease Inhibitor"/>
    <property type="match status" value="4"/>
</dbReference>
<evidence type="ECO:0000313" key="11">
    <source>
        <dbReference type="Proteomes" id="UP001280121"/>
    </source>
</evidence>
<dbReference type="GO" id="GO:0005524">
    <property type="term" value="F:ATP binding"/>
    <property type="evidence" value="ECO:0007669"/>
    <property type="project" value="UniProtKB-KW"/>
</dbReference>
<evidence type="ECO:0008006" key="12">
    <source>
        <dbReference type="Google" id="ProtNLM"/>
    </source>
</evidence>
<evidence type="ECO:0000259" key="9">
    <source>
        <dbReference type="Pfam" id="PF25019"/>
    </source>
</evidence>
<keyword evidence="4" id="KW-0611">Plant defense</keyword>
<dbReference type="PANTHER" id="PTHR36766:SF51">
    <property type="entry name" value="DISEASE RESISTANCE RPP13-LIKE PROTEIN 1"/>
    <property type="match status" value="1"/>
</dbReference>
<evidence type="ECO:0000256" key="1">
    <source>
        <dbReference type="ARBA" id="ARBA00022614"/>
    </source>
</evidence>
<keyword evidence="5" id="KW-0067">ATP-binding</keyword>
<dbReference type="SUPFAM" id="SSF52540">
    <property type="entry name" value="P-loop containing nucleoside triphosphate hydrolases"/>
    <property type="match status" value="1"/>
</dbReference>
<keyword evidence="1" id="KW-0433">Leucine-rich repeat</keyword>
<evidence type="ECO:0000313" key="10">
    <source>
        <dbReference type="EMBL" id="KAK2665905.1"/>
    </source>
</evidence>
<evidence type="ECO:0000256" key="5">
    <source>
        <dbReference type="ARBA" id="ARBA00022840"/>
    </source>
</evidence>
<dbReference type="SUPFAM" id="SSF52058">
    <property type="entry name" value="L domain-like"/>
    <property type="match status" value="3"/>
</dbReference>
<dbReference type="EMBL" id="JANJYI010000001">
    <property type="protein sequence ID" value="KAK2665905.1"/>
    <property type="molecule type" value="Genomic_DNA"/>
</dbReference>
<dbReference type="PANTHER" id="PTHR36766">
    <property type="entry name" value="PLANT BROAD-SPECTRUM MILDEW RESISTANCE PROTEIN RPW8"/>
    <property type="match status" value="1"/>
</dbReference>
<name>A0AAE0CWC6_9ROSI</name>
<dbReference type="PRINTS" id="PR00364">
    <property type="entry name" value="DISEASERSIST"/>
</dbReference>
<dbReference type="FunFam" id="3.40.50.300:FF:001091">
    <property type="entry name" value="Probable disease resistance protein At1g61300"/>
    <property type="match status" value="1"/>
</dbReference>
<evidence type="ECO:0000256" key="3">
    <source>
        <dbReference type="ARBA" id="ARBA00022741"/>
    </source>
</evidence>
<dbReference type="GO" id="GO:0006952">
    <property type="term" value="P:defense response"/>
    <property type="evidence" value="ECO:0007669"/>
    <property type="project" value="UniProtKB-KW"/>
</dbReference>
<feature type="domain" description="NB-ARC" evidence="6">
    <location>
        <begin position="167"/>
        <end position="335"/>
    </location>
</feature>
<feature type="domain" description="R13L1/DRL21-like LRR repeat region" evidence="9">
    <location>
        <begin position="706"/>
        <end position="831"/>
    </location>
</feature>
<dbReference type="GO" id="GO:0043531">
    <property type="term" value="F:ADP binding"/>
    <property type="evidence" value="ECO:0007669"/>
    <property type="project" value="InterPro"/>
</dbReference>
<evidence type="ECO:0000259" key="6">
    <source>
        <dbReference type="Pfam" id="PF00931"/>
    </source>
</evidence>
<dbReference type="InterPro" id="IPR042197">
    <property type="entry name" value="Apaf_helical"/>
</dbReference>
<dbReference type="Pfam" id="PF18052">
    <property type="entry name" value="Rx_N"/>
    <property type="match status" value="1"/>
</dbReference>
<dbReference type="InterPro" id="IPR036388">
    <property type="entry name" value="WH-like_DNA-bd_sf"/>
</dbReference>
<dbReference type="Pfam" id="PF25019">
    <property type="entry name" value="LRR_R13L1-DRL21"/>
    <property type="match status" value="1"/>
</dbReference>
<keyword evidence="2" id="KW-0677">Repeat</keyword>
<dbReference type="CDD" id="cd14798">
    <property type="entry name" value="RX-CC_like"/>
    <property type="match status" value="1"/>
</dbReference>
<dbReference type="Pfam" id="PF23559">
    <property type="entry name" value="WHD_DRP"/>
    <property type="match status" value="1"/>
</dbReference>
<feature type="domain" description="Disease resistance protein winged helix" evidence="8">
    <location>
        <begin position="425"/>
        <end position="492"/>
    </location>
</feature>
<feature type="domain" description="Disease resistance N-terminal" evidence="7">
    <location>
        <begin position="13"/>
        <end position="100"/>
    </location>
</feature>
<dbReference type="Proteomes" id="UP001280121">
    <property type="component" value="Unassembled WGS sequence"/>
</dbReference>
<dbReference type="InterPro" id="IPR032675">
    <property type="entry name" value="LRR_dom_sf"/>
</dbReference>
<reference evidence="10" key="1">
    <citation type="journal article" date="2023" name="Plant J.">
        <title>Genome sequences and population genomics provide insights into the demographic history, inbreeding, and mutation load of two 'living fossil' tree species of Dipteronia.</title>
        <authorList>
            <person name="Feng Y."/>
            <person name="Comes H.P."/>
            <person name="Chen J."/>
            <person name="Zhu S."/>
            <person name="Lu R."/>
            <person name="Zhang X."/>
            <person name="Li P."/>
            <person name="Qiu J."/>
            <person name="Olsen K.M."/>
            <person name="Qiu Y."/>
        </authorList>
    </citation>
    <scope>NUCLEOTIDE SEQUENCE</scope>
    <source>
        <strain evidence="10">KIB01</strain>
    </source>
</reference>
<dbReference type="Gene3D" id="1.20.5.4130">
    <property type="match status" value="1"/>
</dbReference>